<feature type="region of interest" description="Disordered" evidence="2">
    <location>
        <begin position="1"/>
        <end position="23"/>
    </location>
</feature>
<dbReference type="OrthoDB" id="1923775at2759"/>
<dbReference type="InterPro" id="IPR050874">
    <property type="entry name" value="Diverse_PLD-related"/>
</dbReference>
<dbReference type="SUPFAM" id="SSF56024">
    <property type="entry name" value="Phospholipase D/nuclease"/>
    <property type="match status" value="2"/>
</dbReference>
<comment type="similarity">
    <text evidence="1">Belongs to the phospholipase D family.</text>
</comment>
<sequence length="484" mass="54528">MYKPQPLRNHDEDVEHGHDSEEAQQRHAHALQMCLLSAFLLIFLAGTAYHTKPLPLRSPLQQLQRRDNQKYNCNLTLVESIPIGLNFTPGSPHFPSTFDAWDQLLNLTKSTLDIGSYYWTLRGEDTGLNHSTAHPGEQIFQRLLANGVGDGPKIKIRIAQSSPSRVSPDLETQILASYGAAEVVTLDFPKYLGAGILHTKLWIVDNEHFYLGSANMDWRALTQVKELGVLGRNCPQLTSDLAKIFKAYWYLGSNENARIPSSWPYDYGTNYNLEQPMMLNVLKDANTNYTMQAFAASSPPPLSATGRTHDLTAILNSINSALQFVHISVMDYFPLIIFGPKLQYWAEIDNALRTAAVERGVSVKLLISWWKHSDASMDNYLRSLQDLSMTSRQHVDIQIRRFIVPADEDQQKIPFGRVNHNKYMVTDRVAYIGTSNWSGDYFTTTAGIGLVFKDTQPSAAASLRNDLVSIFNRDWNSAFAKELS</sequence>
<dbReference type="Proteomes" id="UP000515160">
    <property type="component" value="Chromosome 2L"/>
</dbReference>
<dbReference type="SMART" id="SM00155">
    <property type="entry name" value="PLDc"/>
    <property type="match status" value="2"/>
</dbReference>
<dbReference type="InterPro" id="IPR032803">
    <property type="entry name" value="PLDc_3"/>
</dbReference>
<accession>A0A6P8WDI2</accession>
<evidence type="ECO:0000313" key="5">
    <source>
        <dbReference type="Proteomes" id="UP000515160"/>
    </source>
</evidence>
<dbReference type="Gene3D" id="3.30.870.10">
    <property type="entry name" value="Endonuclease Chain A"/>
    <property type="match status" value="2"/>
</dbReference>
<organism evidence="5 6">
    <name type="scientific">Drosophila albomicans</name>
    <name type="common">Fruit fly</name>
    <dbReference type="NCBI Taxonomy" id="7291"/>
    <lineage>
        <taxon>Eukaryota</taxon>
        <taxon>Metazoa</taxon>
        <taxon>Ecdysozoa</taxon>
        <taxon>Arthropoda</taxon>
        <taxon>Hexapoda</taxon>
        <taxon>Insecta</taxon>
        <taxon>Pterygota</taxon>
        <taxon>Neoptera</taxon>
        <taxon>Endopterygota</taxon>
        <taxon>Diptera</taxon>
        <taxon>Brachycera</taxon>
        <taxon>Muscomorpha</taxon>
        <taxon>Ephydroidea</taxon>
        <taxon>Drosophilidae</taxon>
        <taxon>Drosophila</taxon>
    </lineage>
</organism>
<dbReference type="CDD" id="cd09107">
    <property type="entry name" value="PLDc_vPLD3_4_5_like_2"/>
    <property type="match status" value="1"/>
</dbReference>
<keyword evidence="3" id="KW-0812">Transmembrane</keyword>
<keyword evidence="3" id="KW-0472">Membrane</keyword>
<dbReference type="PROSITE" id="PS50035">
    <property type="entry name" value="PLD"/>
    <property type="match status" value="2"/>
</dbReference>
<feature type="transmembrane region" description="Helical" evidence="3">
    <location>
        <begin position="30"/>
        <end position="49"/>
    </location>
</feature>
<evidence type="ECO:0000256" key="1">
    <source>
        <dbReference type="ARBA" id="ARBA00008664"/>
    </source>
</evidence>
<proteinExistence type="inferred from homology"/>
<dbReference type="InterPro" id="IPR001736">
    <property type="entry name" value="PLipase_D/transphosphatidylase"/>
</dbReference>
<evidence type="ECO:0000313" key="6">
    <source>
        <dbReference type="RefSeq" id="XP_034101674.2"/>
    </source>
</evidence>
<feature type="compositionally biased region" description="Basic and acidic residues" evidence="2">
    <location>
        <begin position="8"/>
        <end position="23"/>
    </location>
</feature>
<dbReference type="GeneID" id="117566235"/>
<dbReference type="Pfam" id="PF13918">
    <property type="entry name" value="PLDc_3"/>
    <property type="match status" value="1"/>
</dbReference>
<evidence type="ECO:0000256" key="2">
    <source>
        <dbReference type="SAM" id="MobiDB-lite"/>
    </source>
</evidence>
<feature type="domain" description="PLD phosphodiesterase" evidence="4">
    <location>
        <begin position="415"/>
        <end position="441"/>
    </location>
</feature>
<dbReference type="AlphaFoldDB" id="A0A6P8WDI2"/>
<dbReference type="Pfam" id="PF00614">
    <property type="entry name" value="PLDc"/>
    <property type="match status" value="1"/>
</dbReference>
<evidence type="ECO:0000256" key="3">
    <source>
        <dbReference type="SAM" id="Phobius"/>
    </source>
</evidence>
<evidence type="ECO:0000259" key="4">
    <source>
        <dbReference type="PROSITE" id="PS50035"/>
    </source>
</evidence>
<name>A0A6P8WDI2_DROAB</name>
<feature type="domain" description="PLD phosphodiesterase" evidence="4">
    <location>
        <begin position="193"/>
        <end position="220"/>
    </location>
</feature>
<reference evidence="6" key="1">
    <citation type="submission" date="2025-08" db="UniProtKB">
        <authorList>
            <consortium name="RefSeq"/>
        </authorList>
    </citation>
    <scope>IDENTIFICATION</scope>
    <source>
        <strain evidence="6">15112-1751.03</strain>
        <tissue evidence="6">Whole Adult</tissue>
    </source>
</reference>
<keyword evidence="5" id="KW-1185">Reference proteome</keyword>
<protein>
    <submittedName>
        <fullName evidence="6">5'-3' exonuclease PLD3-like</fullName>
    </submittedName>
</protein>
<dbReference type="GO" id="GO:0003824">
    <property type="term" value="F:catalytic activity"/>
    <property type="evidence" value="ECO:0007669"/>
    <property type="project" value="InterPro"/>
</dbReference>
<dbReference type="CDD" id="cd09106">
    <property type="entry name" value="PLDc_vPLD3_4_5_like_1"/>
    <property type="match status" value="1"/>
</dbReference>
<dbReference type="PANTHER" id="PTHR10185:SF17">
    <property type="entry name" value="GM01519P-RELATED"/>
    <property type="match status" value="1"/>
</dbReference>
<dbReference type="RefSeq" id="XP_034101674.2">
    <property type="nucleotide sequence ID" value="XM_034245783.2"/>
</dbReference>
<keyword evidence="3" id="KW-1133">Transmembrane helix</keyword>
<gene>
    <name evidence="6" type="primary">LOC117566235</name>
</gene>
<dbReference type="PANTHER" id="PTHR10185">
    <property type="entry name" value="PHOSPHOLIPASE D - RELATED"/>
    <property type="match status" value="1"/>
</dbReference>